<accession>A0A2T3KB96</accession>
<evidence type="ECO:0000313" key="2">
    <source>
        <dbReference type="Proteomes" id="UP000241426"/>
    </source>
</evidence>
<sequence length="157" mass="17934">MCEVRVKYELLVLAAMTRLESPNTQDIVAATGISERKVQSVVHSLVENLGLNIQRERQGRTFRFTINGWGVFESGQMIQSQLNNIELVIPSSTKLVSFEEKHAYFEQVKMDNFKESMRLEGHDIASDFDLSLDREQQRQILLNKYLNVNSQEAVNGG</sequence>
<evidence type="ECO:0000313" key="1">
    <source>
        <dbReference type="EMBL" id="PSU90872.1"/>
    </source>
</evidence>
<proteinExistence type="predicted"/>
<dbReference type="Pfam" id="PF10832">
    <property type="entry name" value="YhfG"/>
    <property type="match status" value="1"/>
</dbReference>
<organism evidence="1 2">
    <name type="scientific">Photobacterium kishitanii</name>
    <dbReference type="NCBI Taxonomy" id="318456"/>
    <lineage>
        <taxon>Bacteria</taxon>
        <taxon>Pseudomonadati</taxon>
        <taxon>Pseudomonadota</taxon>
        <taxon>Gammaproteobacteria</taxon>
        <taxon>Vibrionales</taxon>
        <taxon>Vibrionaceae</taxon>
        <taxon>Photobacterium</taxon>
    </lineage>
</organism>
<comment type="caution">
    <text evidence="1">The sequence shown here is derived from an EMBL/GenBank/DDBJ whole genome shotgun (WGS) entry which is preliminary data.</text>
</comment>
<dbReference type="Gene3D" id="1.10.10.10">
    <property type="entry name" value="Winged helix-like DNA-binding domain superfamily/Winged helix DNA-binding domain"/>
    <property type="match status" value="1"/>
</dbReference>
<dbReference type="AlphaFoldDB" id="A0A2T3KB96"/>
<dbReference type="InterPro" id="IPR022541">
    <property type="entry name" value="YhfG"/>
</dbReference>
<protein>
    <submittedName>
        <fullName evidence="1">Uncharacterized protein</fullName>
    </submittedName>
</protein>
<dbReference type="Proteomes" id="UP000241426">
    <property type="component" value="Unassembled WGS sequence"/>
</dbReference>
<name>A0A2T3KB96_9GAMM</name>
<dbReference type="InterPro" id="IPR036388">
    <property type="entry name" value="WH-like_DNA-bd_sf"/>
</dbReference>
<gene>
    <name evidence="1" type="ORF">C9J27_23530</name>
</gene>
<reference evidence="1 2" key="1">
    <citation type="submission" date="2018-01" db="EMBL/GenBank/DDBJ databases">
        <title>Whole genome sequencing of Histamine producing bacteria.</title>
        <authorList>
            <person name="Butler K."/>
        </authorList>
    </citation>
    <scope>NUCLEOTIDE SEQUENCE [LARGE SCALE GENOMIC DNA]</scope>
    <source>
        <strain evidence="1 2">FS-7.2</strain>
    </source>
</reference>
<dbReference type="EMBL" id="PYNF01000040">
    <property type="protein sequence ID" value="PSU90872.1"/>
    <property type="molecule type" value="Genomic_DNA"/>
</dbReference>